<proteinExistence type="predicted"/>
<accession>A0A3Q7ETB5</accession>
<dbReference type="GeneID" id="101260464"/>
<dbReference type="EnsemblPlants" id="Solyc01g010180.3.1">
    <property type="protein sequence ID" value="Solyc01g010180.3.1"/>
    <property type="gene ID" value="Solyc01g010180.3"/>
</dbReference>
<organism evidence="1">
    <name type="scientific">Solanum lycopersicum</name>
    <name type="common">Tomato</name>
    <name type="synonym">Lycopersicon esculentum</name>
    <dbReference type="NCBI Taxonomy" id="4081"/>
    <lineage>
        <taxon>Eukaryota</taxon>
        <taxon>Viridiplantae</taxon>
        <taxon>Streptophyta</taxon>
        <taxon>Embryophyta</taxon>
        <taxon>Tracheophyta</taxon>
        <taxon>Spermatophyta</taxon>
        <taxon>Magnoliopsida</taxon>
        <taxon>eudicotyledons</taxon>
        <taxon>Gunneridae</taxon>
        <taxon>Pentapetalae</taxon>
        <taxon>asterids</taxon>
        <taxon>lamiids</taxon>
        <taxon>Solanales</taxon>
        <taxon>Solanaceae</taxon>
        <taxon>Solanoideae</taxon>
        <taxon>Solaneae</taxon>
        <taxon>Solanum</taxon>
        <taxon>Solanum subgen. Lycopersicon</taxon>
    </lineage>
</organism>
<sequence length="173" mass="18947">METIDFKSFVKKMNSMVANSLATDGISISDSNMISRLLAICEKNGYSFIKQTISSFIKQTISSKRRLPTFDEVCYVLYRYLKDPRGIVDSDPSSEHRLRGALEKMNRFGDVVGVTCNVGDIIDKAAKFNVPISTAVGSVASTAGAFGHLGLAIKAMCLVTYGGFKLWKGLSRK</sequence>
<evidence type="ECO:0000313" key="1">
    <source>
        <dbReference type="EnsemblPlants" id="Solyc01g010180.3.1"/>
    </source>
</evidence>
<dbReference type="RefSeq" id="XP_004228419.1">
    <property type="nucleotide sequence ID" value="XM_004228371.5"/>
</dbReference>
<dbReference type="KEGG" id="sly:101260464"/>
<reference evidence="1" key="2">
    <citation type="submission" date="2019-01" db="UniProtKB">
        <authorList>
            <consortium name="EnsemblPlants"/>
        </authorList>
    </citation>
    <scope>IDENTIFICATION</scope>
    <source>
        <strain evidence="1">cv. Heinz 1706</strain>
    </source>
</reference>
<protein>
    <submittedName>
        <fullName evidence="1">Uncharacterized protein</fullName>
    </submittedName>
</protein>
<gene>
    <name evidence="1" type="primary">LOC101260464</name>
</gene>
<dbReference type="OrthoDB" id="1294539at2759"/>
<dbReference type="AlphaFoldDB" id="A0A3Q7ETB5"/>
<dbReference type="PaxDb" id="4081-Solyc01g010180.2.1"/>
<dbReference type="OMA" id="SHYRTAR"/>
<keyword evidence="2" id="KW-1185">Reference proteome</keyword>
<name>A0A3Q7ETB5_SOLLC</name>
<dbReference type="Gramene" id="Solyc01g010180.3.1">
    <property type="protein sequence ID" value="Solyc01g010180.3.1"/>
    <property type="gene ID" value="Solyc01g010180.3"/>
</dbReference>
<evidence type="ECO:0000313" key="2">
    <source>
        <dbReference type="Proteomes" id="UP000004994"/>
    </source>
</evidence>
<reference evidence="1" key="1">
    <citation type="journal article" date="2012" name="Nature">
        <title>The tomato genome sequence provides insights into fleshy fruit evolution.</title>
        <authorList>
            <consortium name="Tomato Genome Consortium"/>
        </authorList>
    </citation>
    <scope>NUCLEOTIDE SEQUENCE [LARGE SCALE GENOMIC DNA]</scope>
    <source>
        <strain evidence="1">cv. Heinz 1706</strain>
    </source>
</reference>
<dbReference type="Proteomes" id="UP000004994">
    <property type="component" value="Chromosome 1"/>
</dbReference>
<dbReference type="InParanoid" id="A0A3Q7ETB5"/>